<name>A0A1W1VT61_9FIRM</name>
<proteinExistence type="predicted"/>
<reference evidence="2 3" key="1">
    <citation type="submission" date="2017-04" db="EMBL/GenBank/DDBJ databases">
        <authorList>
            <person name="Afonso C.L."/>
            <person name="Miller P.J."/>
            <person name="Scott M.A."/>
            <person name="Spackman E."/>
            <person name="Goraichik I."/>
            <person name="Dimitrov K.M."/>
            <person name="Suarez D.L."/>
            <person name="Swayne D.E."/>
        </authorList>
    </citation>
    <scope>NUCLEOTIDE SEQUENCE [LARGE SCALE GENOMIC DNA]</scope>
    <source>
        <strain evidence="2 3">ToBE</strain>
    </source>
</reference>
<protein>
    <submittedName>
        <fullName evidence="2">Uncharacterized protein</fullName>
    </submittedName>
</protein>
<sequence length="61" mass="6422">MLVFFAKLLHQNRGIATTELLVLTGGIGLLTVMVLKVVMPALAAAHDTVLSRITNIAGSGY</sequence>
<keyword evidence="1" id="KW-1133">Transmembrane helix</keyword>
<dbReference type="AlphaFoldDB" id="A0A1W1VT61"/>
<keyword evidence="1" id="KW-0472">Membrane</keyword>
<dbReference type="Proteomes" id="UP000192569">
    <property type="component" value="Chromosome I"/>
</dbReference>
<evidence type="ECO:0000313" key="2">
    <source>
        <dbReference type="EMBL" id="SMB96516.1"/>
    </source>
</evidence>
<organism evidence="2 3">
    <name type="scientific">Thermanaeromonas toyohensis ToBE</name>
    <dbReference type="NCBI Taxonomy" id="698762"/>
    <lineage>
        <taxon>Bacteria</taxon>
        <taxon>Bacillati</taxon>
        <taxon>Bacillota</taxon>
        <taxon>Clostridia</taxon>
        <taxon>Neomoorellales</taxon>
        <taxon>Neomoorellaceae</taxon>
        <taxon>Thermanaeromonas</taxon>
    </lineage>
</organism>
<gene>
    <name evidence="2" type="ORF">SAMN00808754_1521</name>
</gene>
<dbReference type="STRING" id="698762.SAMN00808754_1521"/>
<keyword evidence="3" id="KW-1185">Reference proteome</keyword>
<accession>A0A1W1VT61</accession>
<evidence type="ECO:0000256" key="1">
    <source>
        <dbReference type="SAM" id="Phobius"/>
    </source>
</evidence>
<feature type="transmembrane region" description="Helical" evidence="1">
    <location>
        <begin position="20"/>
        <end position="43"/>
    </location>
</feature>
<dbReference type="RefSeq" id="WP_084665138.1">
    <property type="nucleotide sequence ID" value="NZ_LT838272.1"/>
</dbReference>
<dbReference type="EMBL" id="LT838272">
    <property type="protein sequence ID" value="SMB96516.1"/>
    <property type="molecule type" value="Genomic_DNA"/>
</dbReference>
<keyword evidence="1" id="KW-0812">Transmembrane</keyword>
<evidence type="ECO:0000313" key="3">
    <source>
        <dbReference type="Proteomes" id="UP000192569"/>
    </source>
</evidence>